<keyword evidence="1" id="KW-0812">Transmembrane</keyword>
<sequence>MEAAVLSPIGSGKIDPPIPCIAESLAARGFAVDWIGAVAWLCVCVFLVLVASIHQKNSDFHPLKTPFFALFYVFLCHKMAL</sequence>
<dbReference type="EMBL" id="RNKS01000041">
    <property type="protein sequence ID" value="MGD30635.1"/>
    <property type="molecule type" value="Genomic_DNA"/>
</dbReference>
<proteinExistence type="predicted"/>
<protein>
    <submittedName>
        <fullName evidence="3">Uncharacterized protein</fullName>
    </submittedName>
</protein>
<accession>A0A3K0SX73</accession>
<feature type="transmembrane region" description="Helical" evidence="1">
    <location>
        <begin position="34"/>
        <end position="51"/>
    </location>
</feature>
<dbReference type="AlphaFoldDB" id="A0A3K0SX73"/>
<organism evidence="3">
    <name type="scientific">Salmonella enterica</name>
    <name type="common">Salmonella choleraesuis</name>
    <dbReference type="NCBI Taxonomy" id="28901"/>
    <lineage>
        <taxon>Bacteria</taxon>
        <taxon>Pseudomonadati</taxon>
        <taxon>Pseudomonadota</taxon>
        <taxon>Gammaproteobacteria</taxon>
        <taxon>Enterobacterales</taxon>
        <taxon>Enterobacteriaceae</taxon>
        <taxon>Salmonella</taxon>
    </lineage>
</organism>
<dbReference type="Proteomes" id="UP000885336">
    <property type="component" value="Unassembled WGS sequence"/>
</dbReference>
<dbReference type="Proteomes" id="UP000885283">
    <property type="component" value="Unassembled WGS sequence"/>
</dbReference>
<reference evidence="3" key="2">
    <citation type="submission" date="2018-11" db="EMBL/GenBank/DDBJ databases">
        <authorList>
            <consortium name="PulseNet: The National Subtyping Network for Foodborne Disease Surveillance"/>
            <person name="Tarr C.L."/>
            <person name="Trees E."/>
            <person name="Katz L.S."/>
            <person name="Carleton-Romer H.A."/>
            <person name="Stroika S."/>
            <person name="Kucerova Z."/>
            <person name="Roache K.F."/>
            <person name="Sabol A.L."/>
            <person name="Besser J."/>
            <person name="Gerner-Smidt P."/>
        </authorList>
    </citation>
    <scope>NUCLEOTIDE SEQUENCE [LARGE SCALE GENOMIC DNA]</scope>
    <source>
        <strain evidence="3">PNUSAS058450</strain>
    </source>
</reference>
<keyword evidence="1" id="KW-0472">Membrane</keyword>
<name>A0A3K0SX73_SALER</name>
<dbReference type="EMBL" id="AAACVH010000013">
    <property type="protein sequence ID" value="EAA8665396.1"/>
    <property type="molecule type" value="Genomic_DNA"/>
</dbReference>
<evidence type="ECO:0000256" key="1">
    <source>
        <dbReference type="SAM" id="Phobius"/>
    </source>
</evidence>
<keyword evidence="1" id="KW-1133">Transmembrane helix</keyword>
<dbReference type="Proteomes" id="UP000839834">
    <property type="component" value="Unassembled WGS sequence"/>
</dbReference>
<evidence type="ECO:0000313" key="2">
    <source>
        <dbReference type="EMBL" id="EAA8665396.1"/>
    </source>
</evidence>
<gene>
    <name evidence="3" type="ORF">EE393_16995</name>
    <name evidence="4" type="ORF">KO51_28095</name>
    <name evidence="2" type="ORF">NL99_10240</name>
</gene>
<dbReference type="EMBL" id="RSMR01000079">
    <property type="protein sequence ID" value="MIK95211.1"/>
    <property type="molecule type" value="Genomic_DNA"/>
</dbReference>
<dbReference type="RefSeq" id="WP_070788866.1">
    <property type="nucleotide sequence ID" value="NZ_CP075140.1"/>
</dbReference>
<comment type="caution">
    <text evidence="3">The sequence shown here is derived from an EMBL/GenBank/DDBJ whole genome shotgun (WGS) entry which is preliminary data.</text>
</comment>
<reference evidence="2" key="1">
    <citation type="submission" date="2018-08" db="EMBL/GenBank/DDBJ databases">
        <authorList>
            <consortium name="GenomeTrakr network: Whole genome sequencing for foodborne pathogen traceback"/>
        </authorList>
    </citation>
    <scope>NUCLEOTIDE SEQUENCE [LARGE SCALE GENOMIC DNA]</scope>
    <source>
        <strain evidence="4">FLUFL-1338</strain>
        <strain evidence="2">FLUFL-367</strain>
    </source>
</reference>
<evidence type="ECO:0000313" key="3">
    <source>
        <dbReference type="EMBL" id="MGD30635.1"/>
    </source>
</evidence>
<evidence type="ECO:0000313" key="4">
    <source>
        <dbReference type="EMBL" id="MIK95211.1"/>
    </source>
</evidence>